<dbReference type="VEuPathDB" id="FungiDB:H257_01997"/>
<dbReference type="RefSeq" id="XP_009823778.1">
    <property type="nucleotide sequence ID" value="XM_009825476.1"/>
</dbReference>
<gene>
    <name evidence="1" type="ORF">H257_01997</name>
</gene>
<name>W4H6P8_APHAT</name>
<dbReference type="AlphaFoldDB" id="W4H6P8"/>
<protein>
    <submittedName>
        <fullName evidence="1">Uncharacterized protein</fullName>
    </submittedName>
</protein>
<reference evidence="1" key="1">
    <citation type="submission" date="2013-12" db="EMBL/GenBank/DDBJ databases">
        <title>The Genome Sequence of Aphanomyces astaci APO3.</title>
        <authorList>
            <consortium name="The Broad Institute Genomics Platform"/>
            <person name="Russ C."/>
            <person name="Tyler B."/>
            <person name="van West P."/>
            <person name="Dieguez-Uribeondo J."/>
            <person name="Young S.K."/>
            <person name="Zeng Q."/>
            <person name="Gargeya S."/>
            <person name="Fitzgerald M."/>
            <person name="Abouelleil A."/>
            <person name="Alvarado L."/>
            <person name="Chapman S.B."/>
            <person name="Gainer-Dewar J."/>
            <person name="Goldberg J."/>
            <person name="Griggs A."/>
            <person name="Gujja S."/>
            <person name="Hansen M."/>
            <person name="Howarth C."/>
            <person name="Imamovic A."/>
            <person name="Ireland A."/>
            <person name="Larimer J."/>
            <person name="McCowan C."/>
            <person name="Murphy C."/>
            <person name="Pearson M."/>
            <person name="Poon T.W."/>
            <person name="Priest M."/>
            <person name="Roberts A."/>
            <person name="Saif S."/>
            <person name="Shea T."/>
            <person name="Sykes S."/>
            <person name="Wortman J."/>
            <person name="Nusbaum C."/>
            <person name="Birren B."/>
        </authorList>
    </citation>
    <scope>NUCLEOTIDE SEQUENCE [LARGE SCALE GENOMIC DNA]</scope>
    <source>
        <strain evidence="1">APO3</strain>
    </source>
</reference>
<organism evidence="1">
    <name type="scientific">Aphanomyces astaci</name>
    <name type="common">Crayfish plague agent</name>
    <dbReference type="NCBI Taxonomy" id="112090"/>
    <lineage>
        <taxon>Eukaryota</taxon>
        <taxon>Sar</taxon>
        <taxon>Stramenopiles</taxon>
        <taxon>Oomycota</taxon>
        <taxon>Saprolegniomycetes</taxon>
        <taxon>Saprolegniales</taxon>
        <taxon>Verrucalvaceae</taxon>
        <taxon>Aphanomyces</taxon>
    </lineage>
</organism>
<dbReference type="EMBL" id="KI913116">
    <property type="protein sequence ID" value="ETV86979.1"/>
    <property type="molecule type" value="Genomic_DNA"/>
</dbReference>
<accession>W4H6P8</accession>
<proteinExistence type="predicted"/>
<dbReference type="GeneID" id="20803993"/>
<evidence type="ECO:0000313" key="1">
    <source>
        <dbReference type="EMBL" id="ETV86979.1"/>
    </source>
</evidence>
<dbReference type="OrthoDB" id="124944at2759"/>
<sequence>MGDADKAQHLGMTTAVDQQLSEIEYLMCFYRVIKKCYEKDADCELTNEEWRDVSFYIYLLHMSASHVDMGDLMEALKYRTDLKRLQATITYAGLVINFFHAEYESVMDFLIFLEPTALTCWKLLHTPEIQQAIVAERQARLGFEEESQTASH</sequence>